<feature type="active site" description="Proton acceptor" evidence="2">
    <location>
        <position position="189"/>
    </location>
</feature>
<evidence type="ECO:0000256" key="1">
    <source>
        <dbReference type="ARBA" id="ARBA00037999"/>
    </source>
</evidence>
<reference evidence="5" key="2">
    <citation type="submission" date="2020-06" db="EMBL/GenBank/DDBJ databases">
        <title>Whole Genome Sequence of Bradyrhizobium sp. Strain 323S2.</title>
        <authorList>
            <person name="Bromfield E.S.P."/>
        </authorList>
    </citation>
    <scope>NUCLEOTIDE SEQUENCE [LARGE SCALE GENOMIC DNA]</scope>
    <source>
        <strain evidence="5">323S2</strain>
    </source>
</reference>
<keyword evidence="3 4" id="KW-0663">Pyridoxal phosphate</keyword>
<evidence type="ECO:0000313" key="5">
    <source>
        <dbReference type="EMBL" id="NYY89650.1"/>
    </source>
</evidence>
<dbReference type="InterPro" id="IPR015422">
    <property type="entry name" value="PyrdxlP-dep_Trfase_small"/>
</dbReference>
<dbReference type="GO" id="GO:0000271">
    <property type="term" value="P:polysaccharide biosynthetic process"/>
    <property type="evidence" value="ECO:0007669"/>
    <property type="project" value="TreeGrafter"/>
</dbReference>
<evidence type="ECO:0000313" key="7">
    <source>
        <dbReference type="Proteomes" id="UP000564836"/>
    </source>
</evidence>
<dbReference type="Proteomes" id="UP000564836">
    <property type="component" value="Chromosome"/>
</dbReference>
<dbReference type="Pfam" id="PF01041">
    <property type="entry name" value="DegT_DnrJ_EryC1"/>
    <property type="match status" value="1"/>
</dbReference>
<dbReference type="GO" id="GO:0030170">
    <property type="term" value="F:pyridoxal phosphate binding"/>
    <property type="evidence" value="ECO:0007669"/>
    <property type="project" value="TreeGrafter"/>
</dbReference>
<dbReference type="PANTHER" id="PTHR30244">
    <property type="entry name" value="TRANSAMINASE"/>
    <property type="match status" value="1"/>
</dbReference>
<gene>
    <name evidence="6" type="ORF">G6321_00053625</name>
    <name evidence="5" type="ORF">G6321_14815</name>
</gene>
<dbReference type="InterPro" id="IPR015421">
    <property type="entry name" value="PyrdxlP-dep_Trfase_major"/>
</dbReference>
<dbReference type="GO" id="GO:0008483">
    <property type="term" value="F:transaminase activity"/>
    <property type="evidence" value="ECO:0007669"/>
    <property type="project" value="UniProtKB-KW"/>
</dbReference>
<dbReference type="EMBL" id="CP088280">
    <property type="protein sequence ID" value="UGX94284.1"/>
    <property type="molecule type" value="Genomic_DNA"/>
</dbReference>
<dbReference type="RefSeq" id="WP_166345990.1">
    <property type="nucleotide sequence ID" value="NZ_CP088280.1"/>
</dbReference>
<dbReference type="InterPro" id="IPR000653">
    <property type="entry name" value="DegT/StrS_aminotransferase"/>
</dbReference>
<dbReference type="EMBL" id="JACBFH010000001">
    <property type="protein sequence ID" value="NYY89650.1"/>
    <property type="molecule type" value="Genomic_DNA"/>
</dbReference>
<comment type="similarity">
    <text evidence="1 4">Belongs to the DegT/DnrJ/EryC1 family.</text>
</comment>
<keyword evidence="5" id="KW-0808">Transferase</keyword>
<reference evidence="6 7" key="3">
    <citation type="journal article" date="2022" name="Int. J. Syst. Evol. Microbiol.">
        <title>Strains of Bradyrhizobium barranii sp. nov. associated with legumes native to Canada are symbionts of soybeans and belong to different subspecies (subsp. barranii subsp. nov. and subsp. apii subsp. nov.) and symbiovars (sv. glycinearum and sv. septentrionale).</title>
        <authorList>
            <person name="Bromfield E.S.P."/>
            <person name="Cloutier S."/>
            <person name="Wasai-Hara S."/>
            <person name="Minamisawa K."/>
        </authorList>
    </citation>
    <scope>NUCLEOTIDE SEQUENCE [LARGE SCALE GENOMIC DNA]</scope>
    <source>
        <strain evidence="6 7">323S2</strain>
    </source>
</reference>
<dbReference type="CDD" id="cd00616">
    <property type="entry name" value="AHBA_syn"/>
    <property type="match status" value="1"/>
</dbReference>
<evidence type="ECO:0000313" key="6">
    <source>
        <dbReference type="EMBL" id="UGX94284.1"/>
    </source>
</evidence>
<sequence length="401" mass="43780">MPIRTTPFPERPPRFGQEELQALQQALAKNKLWYWQQGSVVESVMKITATRFGANYAVATSSGTASLHVAIAAARMPPGTEVVTTPITDIGTINAILYQNLIPVFAEVDPDLAMPRPEHIAAAITKNTGAVVAVHLTGCPMYIDEVATVCAEKGVMLIEDCAQGLGATYKGRSIGQFGHFGCFSLNDQKHITSGEGGFVLTDTEDRFYLCHNYADKYYDRHRKGVRLHALAPNYRMSELDGAMATAQLPKLDAIITKRRRLGDRLSAELAKIKGIIPQTRPTGAEASYFFYLFRIDTSVITCDRDQFIQQLGAEGIPATGAYVPMPIYKSPYFANKSFFPGGTWPAELVSGRTYDYNTVHLPGVELAVSTGVSLPLHEGFEDSDIDDYIAAISAVAARNTS</sequence>
<dbReference type="PANTHER" id="PTHR30244:SF34">
    <property type="entry name" value="DTDP-4-AMINO-4,6-DIDEOXYGALACTOSE TRANSAMINASE"/>
    <property type="match status" value="1"/>
</dbReference>
<dbReference type="AlphaFoldDB" id="A0A7Z0Q872"/>
<reference evidence="6 7" key="1">
    <citation type="journal article" date="2017" name="Syst. Appl. Microbiol.">
        <title>Soybeans inoculated with root zone soils of Canadian native legumes harbour diverse and novel Bradyrhizobium spp. that possess agricultural potential.</title>
        <authorList>
            <person name="Bromfield E.S.P."/>
            <person name="Cloutier S."/>
            <person name="Tambong J.T."/>
            <person name="Tran Thi T.V."/>
        </authorList>
    </citation>
    <scope>NUCLEOTIDE SEQUENCE [LARGE SCALE GENOMIC DNA]</scope>
    <source>
        <strain evidence="6 7">323S2</strain>
    </source>
</reference>
<proteinExistence type="inferred from homology"/>
<dbReference type="PIRSF" id="PIRSF000390">
    <property type="entry name" value="PLP_StrS"/>
    <property type="match status" value="1"/>
</dbReference>
<evidence type="ECO:0000256" key="2">
    <source>
        <dbReference type="PIRSR" id="PIRSR000390-1"/>
    </source>
</evidence>
<dbReference type="Gene3D" id="3.90.1150.10">
    <property type="entry name" value="Aspartate Aminotransferase, domain 1"/>
    <property type="match status" value="1"/>
</dbReference>
<dbReference type="Gene3D" id="3.40.640.10">
    <property type="entry name" value="Type I PLP-dependent aspartate aminotransferase-like (Major domain)"/>
    <property type="match status" value="1"/>
</dbReference>
<organism evidence="5">
    <name type="scientific">Bradyrhizobium barranii subsp. barranii</name>
    <dbReference type="NCBI Taxonomy" id="2823807"/>
    <lineage>
        <taxon>Bacteria</taxon>
        <taxon>Pseudomonadati</taxon>
        <taxon>Pseudomonadota</taxon>
        <taxon>Alphaproteobacteria</taxon>
        <taxon>Hyphomicrobiales</taxon>
        <taxon>Nitrobacteraceae</taxon>
        <taxon>Bradyrhizobium</taxon>
        <taxon>Bradyrhizobium barranii</taxon>
    </lineage>
</organism>
<protein>
    <submittedName>
        <fullName evidence="5">DegT/DnrJ/EryC1/StrS family aminotransferase</fullName>
    </submittedName>
</protein>
<feature type="modified residue" description="N6-(pyridoxal phosphate)lysine" evidence="3">
    <location>
        <position position="189"/>
    </location>
</feature>
<dbReference type="SUPFAM" id="SSF53383">
    <property type="entry name" value="PLP-dependent transferases"/>
    <property type="match status" value="1"/>
</dbReference>
<dbReference type="InterPro" id="IPR015424">
    <property type="entry name" value="PyrdxlP-dep_Trfase"/>
</dbReference>
<evidence type="ECO:0000256" key="4">
    <source>
        <dbReference type="RuleBase" id="RU004508"/>
    </source>
</evidence>
<evidence type="ECO:0000256" key="3">
    <source>
        <dbReference type="PIRSR" id="PIRSR000390-2"/>
    </source>
</evidence>
<accession>A0A7Z0Q872</accession>
<name>A0A7Z0Q872_9BRAD</name>
<keyword evidence="5" id="KW-0032">Aminotransferase</keyword>